<comment type="function">
    <text evidence="8">Subunit of the oligosaccharyl transferase (OST) complex that catalyzes the initial transfer of a defined glycan (Glc(3)Man(9)GlcNAc(2) in eukaryotes) from the lipid carrier dolichol-pyrophosphate to an asparagine residue within an Asn-X-Ser/Thr consensus motif in nascent polypeptide chains, the first step in protein N-glycosylation. N-glycosylation occurs cotranslationally and the complex associates with the Sec61 complex at the channel-forming translocon complex that mediates protein translocation across the endoplasmic reticulum (ER).</text>
</comment>
<comment type="pathway">
    <text evidence="2 8">Protein modification; protein glycosylation.</text>
</comment>
<comment type="subcellular location">
    <subcellularLocation>
        <location evidence="8">Endoplasmic reticulum membrane</location>
        <topology evidence="8">Single-pass type I membrane protein</topology>
    </subcellularLocation>
    <subcellularLocation>
        <location evidence="1">Membrane</location>
        <topology evidence="1">Single-pass type I membrane protein</topology>
    </subcellularLocation>
</comment>
<keyword evidence="8" id="KW-0732">Signal</keyword>
<evidence type="ECO:0000256" key="5">
    <source>
        <dbReference type="ARBA" id="ARBA00022824"/>
    </source>
</evidence>
<keyword evidence="6 8" id="KW-1133">Transmembrane helix</keyword>
<gene>
    <name evidence="11" type="ORF">BZA70DRAFT_257745</name>
</gene>
<evidence type="ECO:0000256" key="2">
    <source>
        <dbReference type="ARBA" id="ARBA00004922"/>
    </source>
</evidence>
<dbReference type="InterPro" id="IPR055457">
    <property type="entry name" value="OST48_N"/>
</dbReference>
<dbReference type="InterPro" id="IPR005013">
    <property type="entry name" value="DDOST_48_kDa_subunit"/>
</dbReference>
<comment type="similarity">
    <text evidence="3 8">Belongs to the DDOST 48 kDa subunit family.</text>
</comment>
<comment type="caution">
    <text evidence="11">The sequence shown here is derived from an EMBL/GenBank/DDBJ whole genome shotgun (WGS) entry which is preliminary data.</text>
</comment>
<feature type="transmembrane region" description="Helical" evidence="8">
    <location>
        <begin position="412"/>
        <end position="435"/>
    </location>
</feature>
<dbReference type="Pfam" id="PF23358">
    <property type="entry name" value="OST48_MD"/>
    <property type="match status" value="1"/>
</dbReference>
<name>A0ABR1F5N1_9ASCO</name>
<dbReference type="PANTHER" id="PTHR10830">
    <property type="entry name" value="DOLICHYL-DIPHOSPHOOLIGOSACCHARIDE--PROTEIN GLYCOSYLTRANSFERASE 48 KDA SUBUNIT"/>
    <property type="match status" value="1"/>
</dbReference>
<dbReference type="PANTHER" id="PTHR10830:SF0">
    <property type="entry name" value="DOLICHYL-DIPHOSPHOOLIGOSACCHARIDE--PROTEIN GLYCOSYLTRANSFERASE 48 KDA SUBUNIT"/>
    <property type="match status" value="1"/>
</dbReference>
<keyword evidence="12" id="KW-1185">Reference proteome</keyword>
<evidence type="ECO:0000256" key="6">
    <source>
        <dbReference type="ARBA" id="ARBA00022989"/>
    </source>
</evidence>
<dbReference type="Pfam" id="PF03345">
    <property type="entry name" value="OST48_N"/>
    <property type="match status" value="1"/>
</dbReference>
<dbReference type="Proteomes" id="UP001498771">
    <property type="component" value="Unassembled WGS sequence"/>
</dbReference>
<comment type="subunit">
    <text evidence="8">Component of the oligosaccharyltransferase (OST) complex.</text>
</comment>
<feature type="chain" id="PRO_5045007241" description="Dolichyl-diphosphooligosaccharide--protein glycosyltransferase subunit WBP1" evidence="8">
    <location>
        <begin position="23"/>
        <end position="448"/>
    </location>
</feature>
<organism evidence="11 12">
    <name type="scientific">Myxozyma melibiosi</name>
    <dbReference type="NCBI Taxonomy" id="54550"/>
    <lineage>
        <taxon>Eukaryota</taxon>
        <taxon>Fungi</taxon>
        <taxon>Dikarya</taxon>
        <taxon>Ascomycota</taxon>
        <taxon>Saccharomycotina</taxon>
        <taxon>Lipomycetes</taxon>
        <taxon>Lipomycetales</taxon>
        <taxon>Lipomycetaceae</taxon>
        <taxon>Myxozyma</taxon>
    </lineage>
</organism>
<proteinExistence type="inferred from homology"/>
<feature type="signal peptide" evidence="8">
    <location>
        <begin position="1"/>
        <end position="22"/>
    </location>
</feature>
<evidence type="ECO:0000313" key="11">
    <source>
        <dbReference type="EMBL" id="KAK7205136.1"/>
    </source>
</evidence>
<evidence type="ECO:0000256" key="7">
    <source>
        <dbReference type="ARBA" id="ARBA00023136"/>
    </source>
</evidence>
<evidence type="ECO:0000256" key="4">
    <source>
        <dbReference type="ARBA" id="ARBA00022692"/>
    </source>
</evidence>
<evidence type="ECO:0000256" key="8">
    <source>
        <dbReference type="RuleBase" id="RU361142"/>
    </source>
</evidence>
<evidence type="ECO:0000259" key="10">
    <source>
        <dbReference type="Pfam" id="PF23358"/>
    </source>
</evidence>
<evidence type="ECO:0000256" key="3">
    <source>
        <dbReference type="ARBA" id="ARBA00008743"/>
    </source>
</evidence>
<dbReference type="GeneID" id="90036338"/>
<dbReference type="EMBL" id="JBBJBU010000006">
    <property type="protein sequence ID" value="KAK7205136.1"/>
    <property type="molecule type" value="Genomic_DNA"/>
</dbReference>
<keyword evidence="7 8" id="KW-0472">Membrane</keyword>
<dbReference type="InterPro" id="IPR055459">
    <property type="entry name" value="OST48_MD"/>
</dbReference>
<feature type="domain" description="OST48 N-terminal" evidence="9">
    <location>
        <begin position="29"/>
        <end position="278"/>
    </location>
</feature>
<accession>A0ABR1F5N1</accession>
<evidence type="ECO:0000256" key="1">
    <source>
        <dbReference type="ARBA" id="ARBA00004479"/>
    </source>
</evidence>
<evidence type="ECO:0000259" key="9">
    <source>
        <dbReference type="Pfam" id="PF03345"/>
    </source>
</evidence>
<dbReference type="RefSeq" id="XP_064768169.1">
    <property type="nucleotide sequence ID" value="XM_064910826.1"/>
</dbReference>
<sequence length="448" mass="49568">MSIRSVLVQLLLVIAFVGNALAISATGSRLLVVLDPSLKDEDYSLFFSDLDSRGLDLTIKAANDPSLGLFEYGERIYDHLILTLPPTQKALGPNLLAKPLLDFSAAGGNIVVVLNANEHALASVREFANQLDVFLPFRDTKLVDHFSYDKEASPLLHDALVLSPNSLLAPEIVSPTADDASKLLYYPGGSAFSLGNNQLLVPVLAAPETAYIYDPAEEATKSETPFATGSQAFLVASLQTRKNTRVTFVASNLLFTNDAFTKPDSFNRAFAAQLSAWTFAEKSVLRLESVTHRLVNSSELNPSIYRVKNEIEYEVELSRFTDGKWAPFYASDVQLEFTMLDPYYRLTLIPSSSSPSAQTYTTSFIAPDQHGMFSFVLNYKRPGLSFVEDKRVVTLRHFGHNEFARSFEIPNAWPYATSIFVVVAAWLLFVALWMFSANSESPSVKKTQ</sequence>
<protein>
    <recommendedName>
        <fullName evidence="8">Dolichyl-diphosphooligosaccharide--protein glycosyltransferase subunit WBP1</fullName>
        <shortName evidence="8">Oligosaccharyl transferase subunit WBP1</shortName>
    </recommendedName>
</protein>
<keyword evidence="5 8" id="KW-0256">Endoplasmic reticulum</keyword>
<reference evidence="11 12" key="1">
    <citation type="submission" date="2024-03" db="EMBL/GenBank/DDBJ databases">
        <title>Genome-scale model development and genomic sequencing of the oleaginous clade Lipomyces.</title>
        <authorList>
            <consortium name="Lawrence Berkeley National Laboratory"/>
            <person name="Czajka J.J."/>
            <person name="Han Y."/>
            <person name="Kim J."/>
            <person name="Mondo S.J."/>
            <person name="Hofstad B.A."/>
            <person name="Robles A."/>
            <person name="Haridas S."/>
            <person name="Riley R."/>
            <person name="LaButti K."/>
            <person name="Pangilinan J."/>
            <person name="Andreopoulos W."/>
            <person name="Lipzen A."/>
            <person name="Yan J."/>
            <person name="Wang M."/>
            <person name="Ng V."/>
            <person name="Grigoriev I.V."/>
            <person name="Spatafora J.W."/>
            <person name="Magnuson J.K."/>
            <person name="Baker S.E."/>
            <person name="Pomraning K.R."/>
        </authorList>
    </citation>
    <scope>NUCLEOTIDE SEQUENCE [LARGE SCALE GENOMIC DNA]</scope>
    <source>
        <strain evidence="11 12">Phaff 52-87</strain>
    </source>
</reference>
<keyword evidence="4 8" id="KW-0812">Transmembrane</keyword>
<feature type="domain" description="OST48 middle" evidence="10">
    <location>
        <begin position="299"/>
        <end position="436"/>
    </location>
</feature>
<evidence type="ECO:0000313" key="12">
    <source>
        <dbReference type="Proteomes" id="UP001498771"/>
    </source>
</evidence>